<comment type="caution">
    <text evidence="1">The sequence shown here is derived from an EMBL/GenBank/DDBJ whole genome shotgun (WGS) entry which is preliminary data.</text>
</comment>
<reference evidence="1 2" key="1">
    <citation type="journal article" date="2018" name="Front. Plant Sci.">
        <title>Red Clover (Trifolium pratense) and Zigzag Clover (T. medium) - A Picture of Genomic Similarities and Differences.</title>
        <authorList>
            <person name="Dluhosova J."/>
            <person name="Istvanek J."/>
            <person name="Nedelnik J."/>
            <person name="Repkova J."/>
        </authorList>
    </citation>
    <scope>NUCLEOTIDE SEQUENCE [LARGE SCALE GENOMIC DNA]</scope>
    <source>
        <strain evidence="2">cv. 10/8</strain>
        <tissue evidence="1">Leaf</tissue>
    </source>
</reference>
<dbReference type="EMBL" id="LXQA010590071">
    <property type="protein sequence ID" value="MCI60898.1"/>
    <property type="molecule type" value="Genomic_DNA"/>
</dbReference>
<organism evidence="1 2">
    <name type="scientific">Trifolium medium</name>
    <dbReference type="NCBI Taxonomy" id="97028"/>
    <lineage>
        <taxon>Eukaryota</taxon>
        <taxon>Viridiplantae</taxon>
        <taxon>Streptophyta</taxon>
        <taxon>Embryophyta</taxon>
        <taxon>Tracheophyta</taxon>
        <taxon>Spermatophyta</taxon>
        <taxon>Magnoliopsida</taxon>
        <taxon>eudicotyledons</taxon>
        <taxon>Gunneridae</taxon>
        <taxon>Pentapetalae</taxon>
        <taxon>rosids</taxon>
        <taxon>fabids</taxon>
        <taxon>Fabales</taxon>
        <taxon>Fabaceae</taxon>
        <taxon>Papilionoideae</taxon>
        <taxon>50 kb inversion clade</taxon>
        <taxon>NPAAA clade</taxon>
        <taxon>Hologalegina</taxon>
        <taxon>IRL clade</taxon>
        <taxon>Trifolieae</taxon>
        <taxon>Trifolium</taxon>
    </lineage>
</organism>
<sequence>MTSKGALHGRQPMVLGAKQGEVELRRLEVKEFC</sequence>
<evidence type="ECO:0000313" key="1">
    <source>
        <dbReference type="EMBL" id="MCI60898.1"/>
    </source>
</evidence>
<keyword evidence="2" id="KW-1185">Reference proteome</keyword>
<proteinExistence type="predicted"/>
<dbReference type="AlphaFoldDB" id="A0A392TIT0"/>
<name>A0A392TIT0_9FABA</name>
<dbReference type="Proteomes" id="UP000265520">
    <property type="component" value="Unassembled WGS sequence"/>
</dbReference>
<accession>A0A392TIT0</accession>
<protein>
    <submittedName>
        <fullName evidence="1">Uncharacterized protein</fullName>
    </submittedName>
</protein>
<evidence type="ECO:0000313" key="2">
    <source>
        <dbReference type="Proteomes" id="UP000265520"/>
    </source>
</evidence>